<dbReference type="InterPro" id="IPR022532">
    <property type="entry name" value="DUF3696"/>
</dbReference>
<sequence>MIKQLHLENFKGLKDSKKIDLKPLTLLCGSNSSGKSSIIQSLLMLKQTFESQSRYRKVVLNGQFTHLGSFINIIHNKTLSNEVMLKFQISPSTPAINGGNKKYSFIDYHLNDFNFGSSSENNSNKLLDIELGLKVLKDSNAMEPYVNTFNVLAKSNDLQENHSDGTSISLSRISTDKYNLKWKNIKSGYFLNFVEDPVPIPKSIISYVCPKCGISHRSNSGIGKKHYSYHFYKHNGAEVKASFSNLMPIIKQQDYSVKALYPIVHSINSLKELIHTEFSNLYYIGPLREEPARRYIHEAEFIDIGIRGENAPFILSIEGNKKISPYRFYNEPLNEWQSIDDDNLEDAVNRWLRYMGISEYELEAKDDIIRLNMSSIQDKDVKVTLADVGFGVSQILPILVEGLRIGDGQTLILEQPEIHLHPKLQMQLADFFVSMVLSGKRVLIETHSDHIVNRISRRILESDNNELLSKTNLLFFENIDGYPALNPVEIDSNRGIVNWPKGFFDQSADEKRIIIQKGIEKRKQGRM</sequence>
<evidence type="ECO:0000259" key="1">
    <source>
        <dbReference type="Pfam" id="PF12476"/>
    </source>
</evidence>
<dbReference type="PANTHER" id="PTHR43581">
    <property type="entry name" value="ATP/GTP PHOSPHATASE"/>
    <property type="match status" value="1"/>
</dbReference>
<accession>Q12ZE3</accession>
<dbReference type="GeneID" id="3997138"/>
<dbReference type="Proteomes" id="UP000001979">
    <property type="component" value="Chromosome"/>
</dbReference>
<dbReference type="EMBL" id="CP000300">
    <property type="protein sequence ID" value="ABE51183.1"/>
    <property type="molecule type" value="Genomic_DNA"/>
</dbReference>
<proteinExistence type="predicted"/>
<evidence type="ECO:0000313" key="4">
    <source>
        <dbReference type="Proteomes" id="UP000001979"/>
    </source>
</evidence>
<gene>
    <name evidence="3" type="ordered locus">Mbur_0172</name>
</gene>
<feature type="domain" description="Endonuclease GajA/Old nuclease/RecF-like AAA" evidence="2">
    <location>
        <begin position="1"/>
        <end position="452"/>
    </location>
</feature>
<dbReference type="InterPro" id="IPR051396">
    <property type="entry name" value="Bact_Antivir_Def_Nuclease"/>
</dbReference>
<protein>
    <recommendedName>
        <fullName evidence="5">AAA domain-containing protein</fullName>
    </recommendedName>
</protein>
<dbReference type="InterPro" id="IPR041685">
    <property type="entry name" value="AAA_GajA/Old/RecF-like"/>
</dbReference>
<dbReference type="PANTHER" id="PTHR43581:SF2">
    <property type="entry name" value="EXCINUCLEASE ATPASE SUBUNIT"/>
    <property type="match status" value="1"/>
</dbReference>
<name>Q12ZE3_METBU</name>
<evidence type="ECO:0000313" key="3">
    <source>
        <dbReference type="EMBL" id="ABE51183.1"/>
    </source>
</evidence>
<dbReference type="Pfam" id="PF12476">
    <property type="entry name" value="DUF3696"/>
    <property type="match status" value="1"/>
</dbReference>
<feature type="domain" description="DUF3696" evidence="1">
    <location>
        <begin position="470"/>
        <end position="510"/>
    </location>
</feature>
<evidence type="ECO:0008006" key="5">
    <source>
        <dbReference type="Google" id="ProtNLM"/>
    </source>
</evidence>
<dbReference type="OrthoDB" id="25344at2157"/>
<dbReference type="InterPro" id="IPR027417">
    <property type="entry name" value="P-loop_NTPase"/>
</dbReference>
<dbReference type="Pfam" id="PF13175">
    <property type="entry name" value="AAA_15"/>
    <property type="match status" value="1"/>
</dbReference>
<dbReference type="AlphaFoldDB" id="Q12ZE3"/>
<dbReference type="Gene3D" id="3.40.50.300">
    <property type="entry name" value="P-loop containing nucleotide triphosphate hydrolases"/>
    <property type="match status" value="1"/>
</dbReference>
<keyword evidence="4" id="KW-1185">Reference proteome</keyword>
<evidence type="ECO:0000259" key="2">
    <source>
        <dbReference type="Pfam" id="PF13175"/>
    </source>
</evidence>
<dbReference type="HOGENOM" id="CLU_032548_1_1_2"/>
<reference evidence="4" key="1">
    <citation type="journal article" date="2009" name="ISME J.">
        <title>The genome sequence of the psychrophilic archaeon, Methanococcoides burtonii: the role of genome evolution in cold adaptation.</title>
        <authorList>
            <person name="Allen M.A."/>
            <person name="Lauro F.M."/>
            <person name="Williams T.J."/>
            <person name="Burg D."/>
            <person name="Siddiqui K.S."/>
            <person name="De Francisci D."/>
            <person name="Chong K.W."/>
            <person name="Pilak O."/>
            <person name="Chew H.H."/>
            <person name="De Maere M.Z."/>
            <person name="Ting L."/>
            <person name="Katrib M."/>
            <person name="Ng C."/>
            <person name="Sowers K.R."/>
            <person name="Galperin M.Y."/>
            <person name="Anderson I.J."/>
            <person name="Ivanova N."/>
            <person name="Dalin E."/>
            <person name="Martinez M."/>
            <person name="Lapidus A."/>
            <person name="Hauser L."/>
            <person name="Land M."/>
            <person name="Thomas T."/>
            <person name="Cavicchioli R."/>
        </authorList>
    </citation>
    <scope>NUCLEOTIDE SEQUENCE [LARGE SCALE GENOMIC DNA]</scope>
    <source>
        <strain evidence="4">DSM 6242 / NBRC 107633 / OCM 468 / ACE-M</strain>
    </source>
</reference>
<dbReference type="SUPFAM" id="SSF52540">
    <property type="entry name" value="P-loop containing nucleoside triphosphate hydrolases"/>
    <property type="match status" value="1"/>
</dbReference>
<organism evidence="3 4">
    <name type="scientific">Methanococcoides burtonii (strain DSM 6242 / NBRC 107633 / OCM 468 / ACE-M)</name>
    <dbReference type="NCBI Taxonomy" id="259564"/>
    <lineage>
        <taxon>Archaea</taxon>
        <taxon>Methanobacteriati</taxon>
        <taxon>Methanobacteriota</taxon>
        <taxon>Stenosarchaea group</taxon>
        <taxon>Methanomicrobia</taxon>
        <taxon>Methanosarcinales</taxon>
        <taxon>Methanosarcinaceae</taxon>
        <taxon>Methanococcoides</taxon>
    </lineage>
</organism>
<dbReference type="RefSeq" id="WP_011498345.1">
    <property type="nucleotide sequence ID" value="NC_007955.1"/>
</dbReference>
<dbReference type="KEGG" id="mbu:Mbur_0172"/>